<dbReference type="Proteomes" id="UP000830395">
    <property type="component" value="Chromosome 10"/>
</dbReference>
<reference evidence="1" key="1">
    <citation type="submission" date="2020-02" db="EMBL/GenBank/DDBJ databases">
        <title>Genome sequencing of the panga catfish, Pangasius djambal.</title>
        <authorList>
            <person name="Wen M."/>
            <person name="Zahm M."/>
            <person name="Roques C."/>
            <person name="Cabau C."/>
            <person name="Klopp C."/>
            <person name="Donnadieu C."/>
            <person name="Jouanno E."/>
            <person name="Avarre J.-C."/>
            <person name="Campet M."/>
            <person name="Ha T."/>
            <person name="Dugue R."/>
            <person name="Lampietro C."/>
            <person name="Louis A."/>
            <person name="Herpin A."/>
            <person name="Echchiki A."/>
            <person name="Berthelot C."/>
            <person name="Parey E."/>
            <person name="Roest-Crollius H."/>
            <person name="Braasch I."/>
            <person name="Postlethwait J.H."/>
            <person name="Bobe J."/>
            <person name="Montfort J."/>
            <person name="Bouchez O."/>
            <person name="Begum T."/>
            <person name="Schartl M."/>
            <person name="Gustiano R."/>
            <person name="Guiguen Y."/>
        </authorList>
    </citation>
    <scope>NUCLEOTIDE SEQUENCE</scope>
    <source>
        <strain evidence="1">Pdj_M5554</strain>
    </source>
</reference>
<keyword evidence="2" id="KW-1185">Reference proteome</keyword>
<dbReference type="EMBL" id="CM040984">
    <property type="protein sequence ID" value="MCJ8736963.1"/>
    <property type="molecule type" value="Genomic_DNA"/>
</dbReference>
<comment type="caution">
    <text evidence="1">The sequence shown here is derived from an EMBL/GenBank/DDBJ whole genome shotgun (WGS) entry which is preliminary data.</text>
</comment>
<accession>A0ACC5YME6</accession>
<organism evidence="1 2">
    <name type="scientific">Pangasius djambal</name>
    <dbReference type="NCBI Taxonomy" id="1691987"/>
    <lineage>
        <taxon>Eukaryota</taxon>
        <taxon>Metazoa</taxon>
        <taxon>Chordata</taxon>
        <taxon>Craniata</taxon>
        <taxon>Vertebrata</taxon>
        <taxon>Euteleostomi</taxon>
        <taxon>Actinopterygii</taxon>
        <taxon>Neopterygii</taxon>
        <taxon>Teleostei</taxon>
        <taxon>Ostariophysi</taxon>
        <taxon>Siluriformes</taxon>
        <taxon>Pangasiidae</taxon>
        <taxon>Pangasius</taxon>
    </lineage>
</organism>
<gene>
    <name evidence="1" type="ORF">PDJAM_G00018380</name>
</gene>
<protein>
    <submittedName>
        <fullName evidence="1">Uncharacterized protein</fullName>
    </submittedName>
</protein>
<name>A0ACC5YME6_9TELE</name>
<sequence>AALFQLFNSLSFFRSVSFLALCLPINCARAITSTLHCKPIGYRMANRSMSRLAQWCSRVFMVEINQKTQPIYFALSSKPGARNSELEALFGSGKLFSVCALCDGRVQSARSHAHLKTALAEKLAPGCDLFDTASFLPDVNNSLIRGFFLRDNSALSSAERVLTQLQQKGSVCVFRYTREENGDYLCSAVTDEPAERERSYYVTPAPAPQRHPSTLSIINSDVFYQMAEAYKVLQECSDIIPESKAVLELVEEQQLESNSSHDKRFPVIVIEGLDATGKTTLTCSLQKALGAVLLKSPPQCLAQFRQRFDAEPPLIRRAFYALGNYITAAQIARESSHAPVIVDRYWHSTAAYAIATAVSGREENLPAVGSEIYEWPTDLLRPSLVLLLSVSPEERLRRLTHRGLDKTEEESQLEINHLFRRKVDEAYKRIQNPACIVVDASPSPDHVHQQVLCLIRNKCNL</sequence>
<evidence type="ECO:0000313" key="2">
    <source>
        <dbReference type="Proteomes" id="UP000830395"/>
    </source>
</evidence>
<feature type="non-terminal residue" evidence="1">
    <location>
        <position position="1"/>
    </location>
</feature>
<evidence type="ECO:0000313" key="1">
    <source>
        <dbReference type="EMBL" id="MCJ8736963.1"/>
    </source>
</evidence>
<proteinExistence type="predicted"/>